<keyword evidence="2" id="KW-1185">Reference proteome</keyword>
<dbReference type="RefSeq" id="WP_109215967.1">
    <property type="nucleotide sequence ID" value="NZ_CAJLEE010000020.1"/>
</dbReference>
<proteinExistence type="predicted"/>
<dbReference type="InterPro" id="IPR032466">
    <property type="entry name" value="Metal_Hydrolase"/>
</dbReference>
<evidence type="ECO:0000313" key="2">
    <source>
        <dbReference type="Proteomes" id="UP000245288"/>
    </source>
</evidence>
<dbReference type="AlphaFoldDB" id="A0A2V1JS31"/>
<sequence length="63" mass="6870">MGDAAEAIEVARASNEYGAKLMNKYPEKIGVLASLPLPEIDAAVEEVKYCRENLHEFLSVCDG</sequence>
<dbReference type="SUPFAM" id="SSF51556">
    <property type="entry name" value="Metallo-dependent hydrolases"/>
    <property type="match status" value="1"/>
</dbReference>
<name>A0A2V1JS31_EUBRA</name>
<dbReference type="Gene3D" id="3.20.20.140">
    <property type="entry name" value="Metal-dependent hydrolases"/>
    <property type="match status" value="1"/>
</dbReference>
<accession>A0A2V1JS31</accession>
<gene>
    <name evidence="1" type="ORF">LG34_10720</name>
</gene>
<organism evidence="1 2">
    <name type="scientific">Eubacterium ramulus</name>
    <dbReference type="NCBI Taxonomy" id="39490"/>
    <lineage>
        <taxon>Bacteria</taxon>
        <taxon>Bacillati</taxon>
        <taxon>Bacillota</taxon>
        <taxon>Clostridia</taxon>
        <taxon>Eubacteriales</taxon>
        <taxon>Eubacteriaceae</taxon>
        <taxon>Eubacterium</taxon>
    </lineage>
</organism>
<protein>
    <submittedName>
        <fullName evidence="1">Uncharacterized protein</fullName>
    </submittedName>
</protein>
<comment type="caution">
    <text evidence="1">The sequence shown here is derived from an EMBL/GenBank/DDBJ whole genome shotgun (WGS) entry which is preliminary data.</text>
</comment>
<dbReference type="OrthoDB" id="9777673at2"/>
<reference evidence="1 2" key="1">
    <citation type="submission" date="2014-09" db="EMBL/GenBank/DDBJ databases">
        <title>Butyrate-producing bacteria isolated from human gut.</title>
        <authorList>
            <person name="Zhang Q."/>
            <person name="Zhao L."/>
        </authorList>
    </citation>
    <scope>NUCLEOTIDE SEQUENCE [LARGE SCALE GENOMIC DNA]</scope>
    <source>
        <strain evidence="1 2">21</strain>
    </source>
</reference>
<dbReference type="Proteomes" id="UP000245288">
    <property type="component" value="Unassembled WGS sequence"/>
</dbReference>
<dbReference type="EMBL" id="JRFU01000119">
    <property type="protein sequence ID" value="PWE86315.1"/>
    <property type="molecule type" value="Genomic_DNA"/>
</dbReference>
<evidence type="ECO:0000313" key="1">
    <source>
        <dbReference type="EMBL" id="PWE86315.1"/>
    </source>
</evidence>